<keyword evidence="2" id="KW-0812">Transmembrane</keyword>
<evidence type="ECO:0000256" key="5">
    <source>
        <dbReference type="SAM" id="MobiDB-lite"/>
    </source>
</evidence>
<dbReference type="InterPro" id="IPR027359">
    <property type="entry name" value="Volt_channel_dom_sf"/>
</dbReference>
<feature type="compositionally biased region" description="Low complexity" evidence="5">
    <location>
        <begin position="67"/>
        <end position="85"/>
    </location>
</feature>
<name>A0ABN9WK16_9DINO</name>
<keyword evidence="3" id="KW-1133">Transmembrane helix</keyword>
<comment type="caution">
    <text evidence="6">The sequence shown here is derived from an EMBL/GenBank/DDBJ whole genome shotgun (WGS) entry which is preliminary data.</text>
</comment>
<proteinExistence type="predicted"/>
<evidence type="ECO:0000313" key="7">
    <source>
        <dbReference type="Proteomes" id="UP001189429"/>
    </source>
</evidence>
<organism evidence="6 7">
    <name type="scientific">Prorocentrum cordatum</name>
    <dbReference type="NCBI Taxonomy" id="2364126"/>
    <lineage>
        <taxon>Eukaryota</taxon>
        <taxon>Sar</taxon>
        <taxon>Alveolata</taxon>
        <taxon>Dinophyceae</taxon>
        <taxon>Prorocentrales</taxon>
        <taxon>Prorocentraceae</taxon>
        <taxon>Prorocentrum</taxon>
    </lineage>
</organism>
<evidence type="ECO:0000256" key="2">
    <source>
        <dbReference type="ARBA" id="ARBA00022692"/>
    </source>
</evidence>
<sequence>GAEPREPPEEAAAGPGLPGGFVELLELARGAHDSQVALLSREVQRLRFELAAARAGVWLPQGRGKPPLEASGGAGPEGAPTAAAGAEGAAQAVCVGPEGDEARKDYQAWRRAEAKADDAQALAGAAPGGSEETGRRTSKKSQFSDSFSPPANRPRWDEELPSAIERLVRHKWFEALVIAMICLNVLMMAVEVEHTGLDLREQARQRTSGAPGVEVWPHAQEVFKGLQWVFGLFFTAEIIEDDLGPAFWLPPRAVELDRFDPCYPLGVQPGSVIHQPSLCETGSPGSSGTPCEADQVYAPSKD</sequence>
<reference evidence="6" key="1">
    <citation type="submission" date="2023-10" db="EMBL/GenBank/DDBJ databases">
        <authorList>
            <person name="Chen Y."/>
            <person name="Shah S."/>
            <person name="Dougan E. K."/>
            <person name="Thang M."/>
            <person name="Chan C."/>
        </authorList>
    </citation>
    <scope>NUCLEOTIDE SEQUENCE [LARGE SCALE GENOMIC DNA]</scope>
</reference>
<dbReference type="Proteomes" id="UP001189429">
    <property type="component" value="Unassembled WGS sequence"/>
</dbReference>
<feature type="non-terminal residue" evidence="6">
    <location>
        <position position="1"/>
    </location>
</feature>
<evidence type="ECO:0000256" key="3">
    <source>
        <dbReference type="ARBA" id="ARBA00022989"/>
    </source>
</evidence>
<feature type="compositionally biased region" description="Polar residues" evidence="5">
    <location>
        <begin position="278"/>
        <end position="289"/>
    </location>
</feature>
<protein>
    <recommendedName>
        <fullName evidence="8">Ion transport domain-containing protein</fullName>
    </recommendedName>
</protein>
<feature type="compositionally biased region" description="Polar residues" evidence="5">
    <location>
        <begin position="140"/>
        <end position="149"/>
    </location>
</feature>
<evidence type="ECO:0008006" key="8">
    <source>
        <dbReference type="Google" id="ProtNLM"/>
    </source>
</evidence>
<feature type="region of interest" description="Disordered" evidence="5">
    <location>
        <begin position="117"/>
        <end position="156"/>
    </location>
</feature>
<evidence type="ECO:0000256" key="1">
    <source>
        <dbReference type="ARBA" id="ARBA00004141"/>
    </source>
</evidence>
<evidence type="ECO:0000313" key="6">
    <source>
        <dbReference type="EMBL" id="CAK0885671.1"/>
    </source>
</evidence>
<evidence type="ECO:0000256" key="4">
    <source>
        <dbReference type="ARBA" id="ARBA00023136"/>
    </source>
</evidence>
<feature type="region of interest" description="Disordered" evidence="5">
    <location>
        <begin position="59"/>
        <end position="85"/>
    </location>
</feature>
<comment type="subcellular location">
    <subcellularLocation>
        <location evidence="1">Membrane</location>
        <topology evidence="1">Multi-pass membrane protein</topology>
    </subcellularLocation>
</comment>
<feature type="region of interest" description="Disordered" evidence="5">
    <location>
        <begin position="278"/>
        <end position="302"/>
    </location>
</feature>
<keyword evidence="7" id="KW-1185">Reference proteome</keyword>
<dbReference type="EMBL" id="CAUYUJ010018703">
    <property type="protein sequence ID" value="CAK0885671.1"/>
    <property type="molecule type" value="Genomic_DNA"/>
</dbReference>
<dbReference type="Gene3D" id="1.20.120.350">
    <property type="entry name" value="Voltage-gated potassium channels. Chain C"/>
    <property type="match status" value="1"/>
</dbReference>
<gene>
    <name evidence="6" type="ORF">PCOR1329_LOCUS67218</name>
</gene>
<keyword evidence="4" id="KW-0472">Membrane</keyword>
<accession>A0ABN9WK16</accession>